<dbReference type="Gene3D" id="3.40.50.10780">
    <property type="entry name" value="Dipeptide transport protein"/>
    <property type="match status" value="1"/>
</dbReference>
<dbReference type="InterPro" id="IPR036177">
    <property type="entry name" value="Peptidase_M55_sf"/>
</dbReference>
<gene>
    <name evidence="1" type="ORF">S06H3_64776</name>
</gene>
<sequence>RDGKDYEYFRQIMTKETNAAIEGALEAGVTRTGDWELTYKSDDILDIMKAFSLMR</sequence>
<dbReference type="InterPro" id="IPR007035">
    <property type="entry name" value="Peptidase_M55"/>
</dbReference>
<dbReference type="AlphaFoldDB" id="X1Q204"/>
<evidence type="ECO:0000313" key="1">
    <source>
        <dbReference type="EMBL" id="GAI62557.1"/>
    </source>
</evidence>
<dbReference type="Pfam" id="PF04951">
    <property type="entry name" value="Peptidase_M55"/>
    <property type="match status" value="1"/>
</dbReference>
<dbReference type="EMBL" id="BARV01043370">
    <property type="protein sequence ID" value="GAI62557.1"/>
    <property type="molecule type" value="Genomic_DNA"/>
</dbReference>
<dbReference type="SUPFAM" id="SSF63992">
    <property type="entry name" value="Dipeptide transport protein"/>
    <property type="match status" value="1"/>
</dbReference>
<proteinExistence type="predicted"/>
<dbReference type="InterPro" id="IPR027476">
    <property type="entry name" value="DppA_N"/>
</dbReference>
<feature type="non-terminal residue" evidence="1">
    <location>
        <position position="1"/>
    </location>
</feature>
<reference evidence="1" key="1">
    <citation type="journal article" date="2014" name="Front. Microbiol.">
        <title>High frequency of phylogenetically diverse reductive dehalogenase-homologous genes in deep subseafloor sedimentary metagenomes.</title>
        <authorList>
            <person name="Kawai M."/>
            <person name="Futagami T."/>
            <person name="Toyoda A."/>
            <person name="Takaki Y."/>
            <person name="Nishi S."/>
            <person name="Hori S."/>
            <person name="Arai W."/>
            <person name="Tsubouchi T."/>
            <person name="Morono Y."/>
            <person name="Uchiyama I."/>
            <person name="Ito T."/>
            <person name="Fujiyama A."/>
            <person name="Inagaki F."/>
            <person name="Takami H."/>
        </authorList>
    </citation>
    <scope>NUCLEOTIDE SEQUENCE</scope>
    <source>
        <strain evidence="1">Expedition CK06-06</strain>
    </source>
</reference>
<name>X1Q204_9ZZZZ</name>
<protein>
    <submittedName>
        <fullName evidence="1">Uncharacterized protein</fullName>
    </submittedName>
</protein>
<accession>X1Q204</accession>
<organism evidence="1">
    <name type="scientific">marine sediment metagenome</name>
    <dbReference type="NCBI Taxonomy" id="412755"/>
    <lineage>
        <taxon>unclassified sequences</taxon>
        <taxon>metagenomes</taxon>
        <taxon>ecological metagenomes</taxon>
    </lineage>
</organism>
<comment type="caution">
    <text evidence="1">The sequence shown here is derived from an EMBL/GenBank/DDBJ whole genome shotgun (WGS) entry which is preliminary data.</text>
</comment>